<dbReference type="EMBL" id="SMBX01000003">
    <property type="protein sequence ID" value="TCV00623.1"/>
    <property type="molecule type" value="Genomic_DNA"/>
</dbReference>
<dbReference type="RefSeq" id="WP_165972545.1">
    <property type="nucleotide sequence ID" value="NZ_JBHRVM010000001.1"/>
</dbReference>
<feature type="domain" description="TadE-like" evidence="2">
    <location>
        <begin position="19"/>
        <end position="61"/>
    </location>
</feature>
<comment type="caution">
    <text evidence="3">The sequence shown here is derived from an EMBL/GenBank/DDBJ whole genome shotgun (WGS) entry which is preliminary data.</text>
</comment>
<evidence type="ECO:0000256" key="1">
    <source>
        <dbReference type="SAM" id="Phobius"/>
    </source>
</evidence>
<evidence type="ECO:0000313" key="4">
    <source>
        <dbReference type="Proteomes" id="UP000294692"/>
    </source>
</evidence>
<evidence type="ECO:0000313" key="3">
    <source>
        <dbReference type="EMBL" id="TCV00623.1"/>
    </source>
</evidence>
<keyword evidence="1" id="KW-0472">Membrane</keyword>
<keyword evidence="4" id="KW-1185">Reference proteome</keyword>
<protein>
    <submittedName>
        <fullName evidence="3">TadE-like protein</fullName>
    </submittedName>
</protein>
<sequence length="167" mass="17396">MSHPACTPSLSCPHARQRGAAAVEFALTITMLLVMALAIAGFGFLAWAQQRLSAMAGEGARVALLASYQDPVRAGASACQRVRHMADDALLLSGVGIQCRPVSLPCGWNDANGDAQPCMRLELSGDVSGWPLLRLLGSAFALLGEGQGETQGYRLRTSATIQIASGG</sequence>
<accession>A0A4R3VA32</accession>
<feature type="transmembrane region" description="Helical" evidence="1">
    <location>
        <begin position="25"/>
        <end position="47"/>
    </location>
</feature>
<dbReference type="AlphaFoldDB" id="A0A4R3VA32"/>
<dbReference type="Pfam" id="PF07811">
    <property type="entry name" value="TadE"/>
    <property type="match status" value="1"/>
</dbReference>
<name>A0A4R3VA32_9BURK</name>
<evidence type="ECO:0000259" key="2">
    <source>
        <dbReference type="Pfam" id="PF07811"/>
    </source>
</evidence>
<organism evidence="3 4">
    <name type="scientific">Paracandidimonas soli</name>
    <dbReference type="NCBI Taxonomy" id="1917182"/>
    <lineage>
        <taxon>Bacteria</taxon>
        <taxon>Pseudomonadati</taxon>
        <taxon>Pseudomonadota</taxon>
        <taxon>Betaproteobacteria</taxon>
        <taxon>Burkholderiales</taxon>
        <taxon>Alcaligenaceae</taxon>
        <taxon>Paracandidimonas</taxon>
    </lineage>
</organism>
<keyword evidence="1" id="KW-1133">Transmembrane helix</keyword>
<reference evidence="3 4" key="1">
    <citation type="submission" date="2019-03" db="EMBL/GenBank/DDBJ databases">
        <title>Genomic Encyclopedia of Type Strains, Phase IV (KMG-IV): sequencing the most valuable type-strain genomes for metagenomic binning, comparative biology and taxonomic classification.</title>
        <authorList>
            <person name="Goeker M."/>
        </authorList>
    </citation>
    <scope>NUCLEOTIDE SEQUENCE [LARGE SCALE GENOMIC DNA]</scope>
    <source>
        <strain evidence="3 4">DSM 100048</strain>
    </source>
</reference>
<keyword evidence="1" id="KW-0812">Transmembrane</keyword>
<dbReference type="Proteomes" id="UP000294692">
    <property type="component" value="Unassembled WGS sequence"/>
</dbReference>
<dbReference type="InterPro" id="IPR012495">
    <property type="entry name" value="TadE-like_dom"/>
</dbReference>
<gene>
    <name evidence="3" type="ORF">EV686_103204</name>
</gene>
<proteinExistence type="predicted"/>